<keyword evidence="2" id="KW-0540">Nuclease</keyword>
<protein>
    <submittedName>
        <fullName evidence="2">Endonuclease/exonuclease/phosphatase family protein</fullName>
    </submittedName>
</protein>
<dbReference type="EMBL" id="RCUX01000006">
    <property type="protein sequence ID" value="RLP75522.1"/>
    <property type="molecule type" value="Genomic_DNA"/>
</dbReference>
<organism evidence="2 3">
    <name type="scientific">Mycetocola tolaasinivorans</name>
    <dbReference type="NCBI Taxonomy" id="76635"/>
    <lineage>
        <taxon>Bacteria</taxon>
        <taxon>Bacillati</taxon>
        <taxon>Actinomycetota</taxon>
        <taxon>Actinomycetes</taxon>
        <taxon>Micrococcales</taxon>
        <taxon>Microbacteriaceae</taxon>
        <taxon>Mycetocola</taxon>
    </lineage>
</organism>
<evidence type="ECO:0000313" key="3">
    <source>
        <dbReference type="Proteomes" id="UP000272503"/>
    </source>
</evidence>
<dbReference type="Gene3D" id="3.60.10.10">
    <property type="entry name" value="Endonuclease/exonuclease/phosphatase"/>
    <property type="match status" value="1"/>
</dbReference>
<reference evidence="2 3" key="1">
    <citation type="submission" date="2018-10" db="EMBL/GenBank/DDBJ databases">
        <authorList>
            <person name="Li J."/>
        </authorList>
    </citation>
    <scope>NUCLEOTIDE SEQUENCE [LARGE SCALE GENOMIC DNA]</scope>
    <source>
        <strain evidence="2 3">IF 016277</strain>
    </source>
</reference>
<dbReference type="AlphaFoldDB" id="A0A3L7A825"/>
<dbReference type="Pfam" id="PF03372">
    <property type="entry name" value="Exo_endo_phos"/>
    <property type="match status" value="1"/>
</dbReference>
<name>A0A3L7A825_9MICO</name>
<dbReference type="InterPro" id="IPR005135">
    <property type="entry name" value="Endo/exonuclease/phosphatase"/>
</dbReference>
<dbReference type="InterPro" id="IPR036691">
    <property type="entry name" value="Endo/exonu/phosph_ase_sf"/>
</dbReference>
<dbReference type="Proteomes" id="UP000272503">
    <property type="component" value="Unassembled WGS sequence"/>
</dbReference>
<keyword evidence="2" id="KW-0269">Exonuclease</keyword>
<keyword evidence="3" id="KW-1185">Reference proteome</keyword>
<feature type="domain" description="Endonuclease/exonuclease/phosphatase" evidence="1">
    <location>
        <begin position="38"/>
        <end position="185"/>
    </location>
</feature>
<evidence type="ECO:0000313" key="2">
    <source>
        <dbReference type="EMBL" id="RLP75522.1"/>
    </source>
</evidence>
<proteinExistence type="predicted"/>
<accession>A0A3L7A825</accession>
<keyword evidence="2" id="KW-0378">Hydrolase</keyword>
<keyword evidence="2" id="KW-0255">Endonuclease</keyword>
<sequence>MIVLPEGGEYAAERAIASSGLPFTVHSTRDQGFTAAYSGGIAPTTILTRADRIQFTQNDALPTSFGSVSLTSADRAGYSILGVHSAPPLPALMDAWRTDLKTIAESAASEIPDIIAGDFNATLRHGPLARIQGYKDASLACSARGVGTWPLSLPDSLAAPIDHVLVRSDTKIQRCASSQIGHGDHRAVIVTIAR</sequence>
<gene>
    <name evidence="2" type="ORF">D9V32_08550</name>
</gene>
<dbReference type="GO" id="GO:0004519">
    <property type="term" value="F:endonuclease activity"/>
    <property type="evidence" value="ECO:0007669"/>
    <property type="project" value="UniProtKB-KW"/>
</dbReference>
<dbReference type="SUPFAM" id="SSF56219">
    <property type="entry name" value="DNase I-like"/>
    <property type="match status" value="1"/>
</dbReference>
<dbReference type="GO" id="GO:0004527">
    <property type="term" value="F:exonuclease activity"/>
    <property type="evidence" value="ECO:0007669"/>
    <property type="project" value="UniProtKB-KW"/>
</dbReference>
<evidence type="ECO:0000259" key="1">
    <source>
        <dbReference type="Pfam" id="PF03372"/>
    </source>
</evidence>
<comment type="caution">
    <text evidence="2">The sequence shown here is derived from an EMBL/GenBank/DDBJ whole genome shotgun (WGS) entry which is preliminary data.</text>
</comment>